<dbReference type="PANTHER" id="PTHR42760:SF83">
    <property type="entry name" value="(3R)-3-HYDROXYACYL-COA DEHYDROGENASE"/>
    <property type="match status" value="1"/>
</dbReference>
<dbReference type="OrthoDB" id="417891at2759"/>
<dbReference type="Pfam" id="PF13561">
    <property type="entry name" value="adh_short_C2"/>
    <property type="match status" value="1"/>
</dbReference>
<name>A0A3N4JRE8_9PEZI</name>
<evidence type="ECO:0000256" key="1">
    <source>
        <dbReference type="ARBA" id="ARBA00006484"/>
    </source>
</evidence>
<evidence type="ECO:0000256" key="4">
    <source>
        <dbReference type="ARBA" id="ARBA00023308"/>
    </source>
</evidence>
<keyword evidence="3" id="KW-0560">Oxidoreductase</keyword>
<evidence type="ECO:0000256" key="2">
    <source>
        <dbReference type="ARBA" id="ARBA00022857"/>
    </source>
</evidence>
<dbReference type="AlphaFoldDB" id="A0A3N4JRE8"/>
<accession>A0A3N4JRE8</accession>
<evidence type="ECO:0000256" key="3">
    <source>
        <dbReference type="ARBA" id="ARBA00023002"/>
    </source>
</evidence>
<dbReference type="Gene3D" id="3.40.50.720">
    <property type="entry name" value="NAD(P)-binding Rossmann-like Domain"/>
    <property type="match status" value="1"/>
</dbReference>
<dbReference type="EMBL" id="ML120386">
    <property type="protein sequence ID" value="RPA99578.1"/>
    <property type="molecule type" value="Genomic_DNA"/>
</dbReference>
<dbReference type="GO" id="GO:0048038">
    <property type="term" value="F:quinone binding"/>
    <property type="evidence" value="ECO:0007669"/>
    <property type="project" value="TreeGrafter"/>
</dbReference>
<dbReference type="InterPro" id="IPR002347">
    <property type="entry name" value="SDR_fam"/>
</dbReference>
<organism evidence="6 7">
    <name type="scientific">Choiromyces venosus 120613-1</name>
    <dbReference type="NCBI Taxonomy" id="1336337"/>
    <lineage>
        <taxon>Eukaryota</taxon>
        <taxon>Fungi</taxon>
        <taxon>Dikarya</taxon>
        <taxon>Ascomycota</taxon>
        <taxon>Pezizomycotina</taxon>
        <taxon>Pezizomycetes</taxon>
        <taxon>Pezizales</taxon>
        <taxon>Tuberaceae</taxon>
        <taxon>Choiromyces</taxon>
    </lineage>
</organism>
<dbReference type="STRING" id="1336337.A0A3N4JRE8"/>
<comment type="similarity">
    <text evidence="1">Belongs to the short-chain dehydrogenases/reductases (SDR) family.</text>
</comment>
<dbReference type="GO" id="GO:0016616">
    <property type="term" value="F:oxidoreductase activity, acting on the CH-OH group of donors, NAD or NADP as acceptor"/>
    <property type="evidence" value="ECO:0007669"/>
    <property type="project" value="TreeGrafter"/>
</dbReference>
<dbReference type="FunFam" id="3.40.50.720:FF:000417">
    <property type="entry name" value="Glucose 1-dehydrogenase, putative"/>
    <property type="match status" value="1"/>
</dbReference>
<keyword evidence="2" id="KW-0521">NADP</keyword>
<proteinExistence type="inferred from homology"/>
<gene>
    <name evidence="6" type="ORF">L873DRAFT_1683456</name>
</gene>
<keyword evidence="4" id="KW-0684">Rhamnose metabolism</keyword>
<dbReference type="InterPro" id="IPR036291">
    <property type="entry name" value="NAD(P)-bd_dom_sf"/>
</dbReference>
<dbReference type="Proteomes" id="UP000276215">
    <property type="component" value="Unassembled WGS sequence"/>
</dbReference>
<dbReference type="CDD" id="cd05233">
    <property type="entry name" value="SDR_c"/>
    <property type="match status" value="1"/>
</dbReference>
<keyword evidence="7" id="KW-1185">Reference proteome</keyword>
<reference evidence="6 7" key="1">
    <citation type="journal article" date="2018" name="Nat. Ecol. Evol.">
        <title>Pezizomycetes genomes reveal the molecular basis of ectomycorrhizal truffle lifestyle.</title>
        <authorList>
            <person name="Murat C."/>
            <person name="Payen T."/>
            <person name="Noel B."/>
            <person name="Kuo A."/>
            <person name="Morin E."/>
            <person name="Chen J."/>
            <person name="Kohler A."/>
            <person name="Krizsan K."/>
            <person name="Balestrini R."/>
            <person name="Da Silva C."/>
            <person name="Montanini B."/>
            <person name="Hainaut M."/>
            <person name="Levati E."/>
            <person name="Barry K.W."/>
            <person name="Belfiori B."/>
            <person name="Cichocki N."/>
            <person name="Clum A."/>
            <person name="Dockter R.B."/>
            <person name="Fauchery L."/>
            <person name="Guy J."/>
            <person name="Iotti M."/>
            <person name="Le Tacon F."/>
            <person name="Lindquist E.A."/>
            <person name="Lipzen A."/>
            <person name="Malagnac F."/>
            <person name="Mello A."/>
            <person name="Molinier V."/>
            <person name="Miyauchi S."/>
            <person name="Poulain J."/>
            <person name="Riccioni C."/>
            <person name="Rubini A."/>
            <person name="Sitrit Y."/>
            <person name="Splivallo R."/>
            <person name="Traeger S."/>
            <person name="Wang M."/>
            <person name="Zifcakova L."/>
            <person name="Wipf D."/>
            <person name="Zambonelli A."/>
            <person name="Paolocci F."/>
            <person name="Nowrousian M."/>
            <person name="Ottonello S."/>
            <person name="Baldrian P."/>
            <person name="Spatafora J.W."/>
            <person name="Henrissat B."/>
            <person name="Nagy L.G."/>
            <person name="Aury J.M."/>
            <person name="Wincker P."/>
            <person name="Grigoriev I.V."/>
            <person name="Bonfante P."/>
            <person name="Martin F.M."/>
        </authorList>
    </citation>
    <scope>NUCLEOTIDE SEQUENCE [LARGE SCALE GENOMIC DNA]</scope>
    <source>
        <strain evidence="6 7">120613-1</strain>
    </source>
</reference>
<feature type="compositionally biased region" description="Basic and acidic residues" evidence="5">
    <location>
        <begin position="241"/>
        <end position="292"/>
    </location>
</feature>
<dbReference type="PRINTS" id="PR00081">
    <property type="entry name" value="GDHRDH"/>
</dbReference>
<evidence type="ECO:0000256" key="5">
    <source>
        <dbReference type="SAM" id="MobiDB-lite"/>
    </source>
</evidence>
<dbReference type="GO" id="GO:0006633">
    <property type="term" value="P:fatty acid biosynthetic process"/>
    <property type="evidence" value="ECO:0007669"/>
    <property type="project" value="TreeGrafter"/>
</dbReference>
<feature type="region of interest" description="Disordered" evidence="5">
    <location>
        <begin position="114"/>
        <end position="302"/>
    </location>
</feature>
<dbReference type="SUPFAM" id="SSF51735">
    <property type="entry name" value="NAD(P)-binding Rossmann-fold domains"/>
    <property type="match status" value="1"/>
</dbReference>
<evidence type="ECO:0000313" key="7">
    <source>
        <dbReference type="Proteomes" id="UP000276215"/>
    </source>
</evidence>
<dbReference type="GO" id="GO:0019301">
    <property type="term" value="P:rhamnose catabolic process"/>
    <property type="evidence" value="ECO:0007669"/>
    <property type="project" value="UniProtKB-ARBA"/>
</dbReference>
<dbReference type="PANTHER" id="PTHR42760">
    <property type="entry name" value="SHORT-CHAIN DEHYDROGENASES/REDUCTASES FAMILY MEMBER"/>
    <property type="match status" value="1"/>
</dbReference>
<protein>
    <submittedName>
        <fullName evidence="6">NAD(P)-binding protein</fullName>
    </submittedName>
</protein>
<evidence type="ECO:0000313" key="6">
    <source>
        <dbReference type="EMBL" id="RPA99578.1"/>
    </source>
</evidence>
<sequence length="621" mass="68957">MSMMDPATELKHLKFTPRTSAWKHMQRFEKLCSLAYPRATDAGKWSLFVKTIDTTNVWGTGRGMTPGRWLMDLSEDWLRKNPHCSQPDCTDCKHDSMSFDYLKNAFLDRWGNTNTSPHGNLRQPMRSHSLPPPSESDGDPAEMLTPSDIISNALIPRGGSSHHYNPPAAPTPPNEPVSERERLVQETKTSIAINPAGNGGGQIVLQITDNNKPRKRKKEIRATIDTPPPQHGMHEGSLPDSPRDRDYHDRDYHHPDDRDAYRSDRDERDHRTPRDHRSQHHDRERSRHRDSGVHVIEAEPPALELIRQPSPQSDHRHDNSQALVEVASSEVDESTVTGDTALTAPSQPVLRPRLLEGKICAVTGASRGIGRAIALGFAKEGAHIIAHYWGTKSDPANEEIVSLCVEIRSMGQGCTIVFGDISDPRTSDNIIKRAVETYGRLDVAVGNAGMCWYREFLDVTPELLRRHVDVNLNGNFYFIQACARQFKEQFHAMPIEPRPDPIPDYSIIFISSATALSGNGHQAHYNPTAAGILSLMQSTTISLGPYGVRCNALLPGVVQTKMNREELQDMEKRGRLEKKVPLGRLGVPSDVVGPAVWLASDGAKYVSGAQITVDGGAFVNN</sequence>